<feature type="domain" description="Small EDRK-rich factor-like N-terminal" evidence="2">
    <location>
        <begin position="1"/>
        <end position="28"/>
    </location>
</feature>
<dbReference type="EMBL" id="KI630517">
    <property type="protein sequence ID" value="EYU37464.1"/>
    <property type="molecule type" value="Genomic_DNA"/>
</dbReference>
<evidence type="ECO:0000256" key="1">
    <source>
        <dbReference type="SAM" id="MobiDB-lite"/>
    </source>
</evidence>
<feature type="compositionally biased region" description="Basic and acidic residues" evidence="1">
    <location>
        <begin position="1"/>
        <end position="19"/>
    </location>
</feature>
<protein>
    <recommendedName>
        <fullName evidence="2">Small EDRK-rich factor-like N-terminal domain-containing protein</fullName>
    </recommendedName>
</protein>
<sequence>MTRGKQKIEAQKKNAEKNQKGKGSQIEARAVGLKVICPICK</sequence>
<dbReference type="AlphaFoldDB" id="A0A022RBU2"/>
<accession>A0A022RBU2</accession>
<organism evidence="3 4">
    <name type="scientific">Erythranthe guttata</name>
    <name type="common">Yellow monkey flower</name>
    <name type="synonym">Mimulus guttatus</name>
    <dbReference type="NCBI Taxonomy" id="4155"/>
    <lineage>
        <taxon>Eukaryota</taxon>
        <taxon>Viridiplantae</taxon>
        <taxon>Streptophyta</taxon>
        <taxon>Embryophyta</taxon>
        <taxon>Tracheophyta</taxon>
        <taxon>Spermatophyta</taxon>
        <taxon>Magnoliopsida</taxon>
        <taxon>eudicotyledons</taxon>
        <taxon>Gunneridae</taxon>
        <taxon>Pentapetalae</taxon>
        <taxon>asterids</taxon>
        <taxon>lamiids</taxon>
        <taxon>Lamiales</taxon>
        <taxon>Phrymaceae</taxon>
        <taxon>Erythranthe</taxon>
    </lineage>
</organism>
<dbReference type="eggNOG" id="KOG4118">
    <property type="taxonomic scope" value="Eukaryota"/>
</dbReference>
<dbReference type="InterPro" id="IPR026939">
    <property type="entry name" value="ZNF706/At2g23090_sf"/>
</dbReference>
<evidence type="ECO:0000313" key="3">
    <source>
        <dbReference type="EMBL" id="EYU37464.1"/>
    </source>
</evidence>
<dbReference type="Gene3D" id="4.10.1050.10">
    <property type="entry name" value="At2g23090-like"/>
    <property type="match status" value="1"/>
</dbReference>
<dbReference type="Proteomes" id="UP000030748">
    <property type="component" value="Unassembled WGS sequence"/>
</dbReference>
<keyword evidence="4" id="KW-1185">Reference proteome</keyword>
<evidence type="ECO:0000313" key="4">
    <source>
        <dbReference type="Proteomes" id="UP000030748"/>
    </source>
</evidence>
<dbReference type="SUPFAM" id="SSF118359">
    <property type="entry name" value="Expressed protein At2g23090/F21P24.15"/>
    <property type="match status" value="1"/>
</dbReference>
<dbReference type="STRING" id="4155.A0A022RBU2"/>
<dbReference type="InterPro" id="IPR007513">
    <property type="entry name" value="SERF-like_N"/>
</dbReference>
<gene>
    <name evidence="3" type="ORF">MIMGU_mgv1a0175392mg</name>
</gene>
<proteinExistence type="predicted"/>
<dbReference type="Pfam" id="PF04419">
    <property type="entry name" value="SERF-like_N"/>
    <property type="match status" value="1"/>
</dbReference>
<name>A0A022RBU2_ERYGU</name>
<feature type="non-terminal residue" evidence="3">
    <location>
        <position position="41"/>
    </location>
</feature>
<reference evidence="3 4" key="1">
    <citation type="journal article" date="2013" name="Proc. Natl. Acad. Sci. U.S.A.">
        <title>Fine-scale variation in meiotic recombination in Mimulus inferred from population shotgun sequencing.</title>
        <authorList>
            <person name="Hellsten U."/>
            <person name="Wright K.M."/>
            <person name="Jenkins J."/>
            <person name="Shu S."/>
            <person name="Yuan Y."/>
            <person name="Wessler S.R."/>
            <person name="Schmutz J."/>
            <person name="Willis J.H."/>
            <person name="Rokhsar D.S."/>
        </authorList>
    </citation>
    <scope>NUCLEOTIDE SEQUENCE [LARGE SCALE GENOMIC DNA]</scope>
    <source>
        <strain evidence="4">cv. DUN x IM62</strain>
    </source>
</reference>
<feature type="region of interest" description="Disordered" evidence="1">
    <location>
        <begin position="1"/>
        <end position="24"/>
    </location>
</feature>
<evidence type="ECO:0000259" key="2">
    <source>
        <dbReference type="Pfam" id="PF04419"/>
    </source>
</evidence>